<dbReference type="Proteomes" id="UP000187001">
    <property type="component" value="Unassembled WGS sequence"/>
</dbReference>
<comment type="caution">
    <text evidence="1">The sequence shown here is derived from an EMBL/GenBank/DDBJ whole genome shotgun (WGS) entry which is preliminary data.</text>
</comment>
<name>A0ABD6QC88_MYCFO</name>
<reference evidence="1 2" key="1">
    <citation type="submission" date="2016-07" db="EMBL/GenBank/DDBJ databases">
        <authorList>
            <person name="Sutton G."/>
            <person name="Brinkac L."/>
            <person name="Sanka R."/>
            <person name="Adams M."/>
            <person name="Lau E."/>
            <person name="Kumar A."/>
            <person name="Macaden R."/>
        </authorList>
    </citation>
    <scope>NUCLEOTIDE SEQUENCE [LARGE SCALE GENOMIC DNA]</scope>
    <source>
        <strain evidence="1 2">GA-0871</strain>
    </source>
</reference>
<organism evidence="1 2">
    <name type="scientific">Mycolicibacterium fortuitum</name>
    <name type="common">Mycobacterium fortuitum</name>
    <dbReference type="NCBI Taxonomy" id="1766"/>
    <lineage>
        <taxon>Bacteria</taxon>
        <taxon>Bacillati</taxon>
        <taxon>Actinomycetota</taxon>
        <taxon>Actinomycetes</taxon>
        <taxon>Mycobacteriales</taxon>
        <taxon>Mycobacteriaceae</taxon>
        <taxon>Mycolicibacterium</taxon>
    </lineage>
</organism>
<sequence length="170" mass="18278">MCALGTVAIAHAEPGSPEVNPWPDVRYYPEVASGEFVQPGGVWFTAATGQNCGIWGWGDFGCTGAIPGAPANVTHIGWINGDRAVHYDWSVAVRFPGTRAQRPLPPRSKITHEGTTCAVTPDGRTYCERGSMRFIMEPTKTWLSAPWTDQSWRILGPASCAPPSGGPCYS</sequence>
<gene>
    <name evidence="1" type="ORF">A5742_14735</name>
</gene>
<proteinExistence type="predicted"/>
<dbReference type="AlphaFoldDB" id="A0ABD6QC88"/>
<dbReference type="RefSeq" id="WP_076208162.1">
    <property type="nucleotide sequence ID" value="NZ_MBER01000181.1"/>
</dbReference>
<dbReference type="EMBL" id="MBER01000181">
    <property type="protein sequence ID" value="OMC33153.1"/>
    <property type="molecule type" value="Genomic_DNA"/>
</dbReference>
<evidence type="ECO:0000313" key="2">
    <source>
        <dbReference type="Proteomes" id="UP000187001"/>
    </source>
</evidence>
<accession>A0ABD6QC88</accession>
<evidence type="ECO:0008006" key="3">
    <source>
        <dbReference type="Google" id="ProtNLM"/>
    </source>
</evidence>
<evidence type="ECO:0000313" key="1">
    <source>
        <dbReference type="EMBL" id="OMC33153.1"/>
    </source>
</evidence>
<protein>
    <recommendedName>
        <fullName evidence="3">Secreted protein</fullName>
    </recommendedName>
</protein>